<dbReference type="AlphaFoldDB" id="A0A356LL21"/>
<protein>
    <submittedName>
        <fullName evidence="1">Uncharacterized protein</fullName>
    </submittedName>
</protein>
<proteinExistence type="predicted"/>
<evidence type="ECO:0000313" key="2">
    <source>
        <dbReference type="Proteomes" id="UP000264036"/>
    </source>
</evidence>
<dbReference type="Proteomes" id="UP000264036">
    <property type="component" value="Unassembled WGS sequence"/>
</dbReference>
<evidence type="ECO:0000313" key="1">
    <source>
        <dbReference type="EMBL" id="HBP31720.1"/>
    </source>
</evidence>
<sequence length="62" mass="7220">MNLAGNLAGEYLAFVRCIKMNNFGTRQFPAIYQVLIQKLFTMTRPELIHRQKSDKNTVLDNF</sequence>
<comment type="caution">
    <text evidence="1">The sequence shown here is derived from an EMBL/GenBank/DDBJ whole genome shotgun (WGS) entry which is preliminary data.</text>
</comment>
<name>A0A356LL21_9BURK</name>
<accession>A0A356LL21</accession>
<gene>
    <name evidence="1" type="ORF">DD666_20205</name>
</gene>
<dbReference type="EMBL" id="DOEK01000044">
    <property type="protein sequence ID" value="HBP31720.1"/>
    <property type="molecule type" value="Genomic_DNA"/>
</dbReference>
<reference evidence="1 2" key="1">
    <citation type="journal article" date="2018" name="Nat. Biotechnol.">
        <title>A standardized bacterial taxonomy based on genome phylogeny substantially revises the tree of life.</title>
        <authorList>
            <person name="Parks D.H."/>
            <person name="Chuvochina M."/>
            <person name="Waite D.W."/>
            <person name="Rinke C."/>
            <person name="Skarshewski A."/>
            <person name="Chaumeil P.A."/>
            <person name="Hugenholtz P."/>
        </authorList>
    </citation>
    <scope>NUCLEOTIDE SEQUENCE [LARGE SCALE GENOMIC DNA]</scope>
    <source>
        <strain evidence="1">UBA10707</strain>
    </source>
</reference>
<organism evidence="1 2">
    <name type="scientific">Advenella kashmirensis</name>
    <dbReference type="NCBI Taxonomy" id="310575"/>
    <lineage>
        <taxon>Bacteria</taxon>
        <taxon>Pseudomonadati</taxon>
        <taxon>Pseudomonadota</taxon>
        <taxon>Betaproteobacteria</taxon>
        <taxon>Burkholderiales</taxon>
        <taxon>Alcaligenaceae</taxon>
    </lineage>
</organism>